<reference evidence="2 3" key="1">
    <citation type="submission" date="2023-05" db="EMBL/GenBank/DDBJ databases">
        <title>Actinoplanes sp. NEAU-A12 genome sequencing.</title>
        <authorList>
            <person name="Wang Z.-S."/>
        </authorList>
    </citation>
    <scope>NUCLEOTIDE SEQUENCE [LARGE SCALE GENOMIC DNA]</scope>
    <source>
        <strain evidence="2 3">NEAU-A12</strain>
    </source>
</reference>
<feature type="transmembrane region" description="Helical" evidence="1">
    <location>
        <begin position="95"/>
        <end position="114"/>
    </location>
</feature>
<evidence type="ECO:0000256" key="1">
    <source>
        <dbReference type="SAM" id="Phobius"/>
    </source>
</evidence>
<proteinExistence type="predicted"/>
<evidence type="ECO:0000313" key="3">
    <source>
        <dbReference type="Proteomes" id="UP001241758"/>
    </source>
</evidence>
<keyword evidence="1" id="KW-1133">Transmembrane helix</keyword>
<dbReference type="RefSeq" id="WP_282757967.1">
    <property type="nucleotide sequence ID" value="NZ_JASCTH010000004.1"/>
</dbReference>
<dbReference type="Proteomes" id="UP001241758">
    <property type="component" value="Unassembled WGS sequence"/>
</dbReference>
<feature type="transmembrane region" description="Helical" evidence="1">
    <location>
        <begin position="144"/>
        <end position="163"/>
    </location>
</feature>
<name>A0ABT6WF48_9ACTN</name>
<organism evidence="2 3">
    <name type="scientific">Actinoplanes sandaracinus</name>
    <dbReference type="NCBI Taxonomy" id="3045177"/>
    <lineage>
        <taxon>Bacteria</taxon>
        <taxon>Bacillati</taxon>
        <taxon>Actinomycetota</taxon>
        <taxon>Actinomycetes</taxon>
        <taxon>Micromonosporales</taxon>
        <taxon>Micromonosporaceae</taxon>
        <taxon>Actinoplanes</taxon>
    </lineage>
</organism>
<keyword evidence="1" id="KW-0472">Membrane</keyword>
<accession>A0ABT6WF48</accession>
<feature type="transmembrane region" description="Helical" evidence="1">
    <location>
        <begin position="120"/>
        <end position="137"/>
    </location>
</feature>
<evidence type="ECO:0008006" key="4">
    <source>
        <dbReference type="Google" id="ProtNLM"/>
    </source>
</evidence>
<sequence length="232" mass="24987">MPDERQQYLQVVRTYLLARRAWWLLAVMVTIGGIVGVWGSLEAPTPTAAGSAGATVQFWRLLAVGAGSLPVLTLASPLANLEAAGAGPFHRLRSIVLGLAFLLSSASILTATAIGVDGAAMLLIARALPAWFGLALLSGRILGWTHSWILPWATLCVMIYWGHSGNPGQYHWWEFTAQPLHHLPSALLAGSLFAAGLLAYTLSSWRLHRLRHTSDDRLTESDPSKTGPHSIV</sequence>
<feature type="transmembrane region" description="Helical" evidence="1">
    <location>
        <begin position="21"/>
        <end position="41"/>
    </location>
</feature>
<keyword evidence="1" id="KW-0812">Transmembrane</keyword>
<evidence type="ECO:0000313" key="2">
    <source>
        <dbReference type="EMBL" id="MDI6098349.1"/>
    </source>
</evidence>
<protein>
    <recommendedName>
        <fullName evidence="4">ABC transporter permease</fullName>
    </recommendedName>
</protein>
<dbReference type="EMBL" id="JASCTH010000004">
    <property type="protein sequence ID" value="MDI6098349.1"/>
    <property type="molecule type" value="Genomic_DNA"/>
</dbReference>
<feature type="transmembrane region" description="Helical" evidence="1">
    <location>
        <begin position="183"/>
        <end position="202"/>
    </location>
</feature>
<keyword evidence="3" id="KW-1185">Reference proteome</keyword>
<feature type="transmembrane region" description="Helical" evidence="1">
    <location>
        <begin position="61"/>
        <end position="83"/>
    </location>
</feature>
<gene>
    <name evidence="2" type="ORF">QLQ12_07005</name>
</gene>
<comment type="caution">
    <text evidence="2">The sequence shown here is derived from an EMBL/GenBank/DDBJ whole genome shotgun (WGS) entry which is preliminary data.</text>
</comment>